<reference evidence="2" key="1">
    <citation type="submission" date="2016-06" db="EMBL/GenBank/DDBJ databases">
        <title>Complete genome sequence of Actinoalloteichus fjordicus DSM 46855 (=ADI127-17), type strain of the new species Actinoalloteichus fjordicus.</title>
        <authorList>
            <person name="Ruckert C."/>
            <person name="Nouioui I."/>
            <person name="Willmese J."/>
            <person name="van Wezel G."/>
            <person name="Klenk H.-P."/>
            <person name="Kalinowski J."/>
            <person name="Zotchev S.B."/>
        </authorList>
    </citation>
    <scope>NUCLEOTIDE SEQUENCE [LARGE SCALE GENOMIC DNA]</scope>
    <source>
        <strain evidence="2">ADI127-7</strain>
    </source>
</reference>
<name>A0AAC9PQR0_9PSEU</name>
<organism evidence="1 2">
    <name type="scientific">Actinoalloteichus fjordicus</name>
    <dbReference type="NCBI Taxonomy" id="1612552"/>
    <lineage>
        <taxon>Bacteria</taxon>
        <taxon>Bacillati</taxon>
        <taxon>Actinomycetota</taxon>
        <taxon>Actinomycetes</taxon>
        <taxon>Pseudonocardiales</taxon>
        <taxon>Pseudonocardiaceae</taxon>
        <taxon>Actinoalloteichus</taxon>
    </lineage>
</organism>
<dbReference type="Proteomes" id="UP000185511">
    <property type="component" value="Chromosome"/>
</dbReference>
<dbReference type="EMBL" id="CP016076">
    <property type="protein sequence ID" value="APU13071.1"/>
    <property type="molecule type" value="Genomic_DNA"/>
</dbReference>
<protein>
    <recommendedName>
        <fullName evidence="3">HTH luxR-type domain-containing protein</fullName>
    </recommendedName>
</protein>
<proteinExistence type="predicted"/>
<keyword evidence="2" id="KW-1185">Reference proteome</keyword>
<dbReference type="KEGG" id="acad:UA74_04970"/>
<dbReference type="AlphaFoldDB" id="A0AAC9PQR0"/>
<evidence type="ECO:0000313" key="1">
    <source>
        <dbReference type="EMBL" id="APU13071.1"/>
    </source>
</evidence>
<accession>A0AAC9PQR0</accession>
<sequence>MPRRADHDDFLDALAQVGAGGTALDPEVVRRLHVSRSTVEKHVNAVFDRPGLSEAVGYHRRVLAILRYLES</sequence>
<evidence type="ECO:0000313" key="2">
    <source>
        <dbReference type="Proteomes" id="UP000185511"/>
    </source>
</evidence>
<gene>
    <name evidence="1" type="ORF">UA74_04970</name>
</gene>
<evidence type="ECO:0008006" key="3">
    <source>
        <dbReference type="Google" id="ProtNLM"/>
    </source>
</evidence>